<keyword evidence="2" id="KW-0677">Repeat</keyword>
<name>A0A1V4SJG0_RUMHU</name>
<dbReference type="PROSITE" id="PS51272">
    <property type="entry name" value="SLH"/>
    <property type="match status" value="1"/>
</dbReference>
<protein>
    <submittedName>
        <fullName evidence="5">Cell surface protein</fullName>
    </submittedName>
</protein>
<proteinExistence type="predicted"/>
<dbReference type="InterPro" id="IPR032812">
    <property type="entry name" value="SbsA_Ig"/>
</dbReference>
<feature type="chain" id="PRO_5012821886" evidence="3">
    <location>
        <begin position="26"/>
        <end position="753"/>
    </location>
</feature>
<accession>A0A1V4SJG0</accession>
<feature type="signal peptide" evidence="3">
    <location>
        <begin position="1"/>
        <end position="25"/>
    </location>
</feature>
<dbReference type="Gene3D" id="2.60.40.1220">
    <property type="match status" value="4"/>
</dbReference>
<gene>
    <name evidence="5" type="ORF">CLHUN_25230</name>
</gene>
<dbReference type="InterPro" id="IPR014755">
    <property type="entry name" value="Cu-Rt/internalin_Ig-like"/>
</dbReference>
<keyword evidence="1 3" id="KW-0732">Signal</keyword>
<organism evidence="5 6">
    <name type="scientific">Ruminiclostridium hungatei</name>
    <name type="common">Clostridium hungatei</name>
    <dbReference type="NCBI Taxonomy" id="48256"/>
    <lineage>
        <taxon>Bacteria</taxon>
        <taxon>Bacillati</taxon>
        <taxon>Bacillota</taxon>
        <taxon>Clostridia</taxon>
        <taxon>Eubacteriales</taxon>
        <taxon>Oscillospiraceae</taxon>
        <taxon>Ruminiclostridium</taxon>
    </lineage>
</organism>
<evidence type="ECO:0000256" key="2">
    <source>
        <dbReference type="ARBA" id="ARBA00022737"/>
    </source>
</evidence>
<dbReference type="InterPro" id="IPR001119">
    <property type="entry name" value="SLH_dom"/>
</dbReference>
<reference evidence="5 6" key="1">
    <citation type="submission" date="2017-03" db="EMBL/GenBank/DDBJ databases">
        <title>Genome sequence of Clostridium hungatei DSM 14427.</title>
        <authorList>
            <person name="Poehlein A."/>
            <person name="Daniel R."/>
        </authorList>
    </citation>
    <scope>NUCLEOTIDE SEQUENCE [LARGE SCALE GENOMIC DNA]</scope>
    <source>
        <strain evidence="5 6">DSM 14427</strain>
    </source>
</reference>
<dbReference type="Pfam" id="PF13205">
    <property type="entry name" value="Big_5"/>
    <property type="match status" value="1"/>
</dbReference>
<evidence type="ECO:0000256" key="3">
    <source>
        <dbReference type="SAM" id="SignalP"/>
    </source>
</evidence>
<keyword evidence="6" id="KW-1185">Reference proteome</keyword>
<dbReference type="EMBL" id="MZGX01000016">
    <property type="protein sequence ID" value="OPX43585.1"/>
    <property type="molecule type" value="Genomic_DNA"/>
</dbReference>
<feature type="domain" description="SLH" evidence="4">
    <location>
        <begin position="85"/>
        <end position="148"/>
    </location>
</feature>
<dbReference type="OrthoDB" id="1699243at2"/>
<evidence type="ECO:0000256" key="1">
    <source>
        <dbReference type="ARBA" id="ARBA00022729"/>
    </source>
</evidence>
<dbReference type="STRING" id="48256.CLHUN_25230"/>
<sequence length="753" mass="83216">MYRGRIIALLLIVCIFISFMPTASAQENLDANAKAAALNRLGLIDGDGKGNYGLDKNLKKYESIVFIIKLLGKTKDFEANKGELSPSSFTDVKSSAWYAPYISYSEQYQITTGIGNNKFGVDQNLSEQAFLIMVMKVLGYTGPEDFSWNKTVFKKAYEIGLVQDSAYLDKTTDNSSYTRSEVVKVMYTALGLKPKGSSMTLIQQLVNSGAIDRETAASTGILKDTVVTKVNQVVSLNAKKVRVELSEVINSIDSNSISIYETNNKNNTLNVSINSHSGNALVLDTSTQIENLSYTIEINNAVDMEGNTIPVISGQFNGYKIVAIKSDLFKISMAEQISRSEMVVYFTQPVNENIEFSPNYEIECNGEVFAKGDDLKVSLAGDSYSAAVALKSKVFTPGTEYVIKLSGGLIGSYGVALGDGNGDQYSFISKDMGDSKLILNSINAINSKAIKLNFNRKINNTLAQQVYNYSITDSENNPIQIEKAFVINDSGSEGKSVVLRLKTLLDKNKSYGMMINRINDISKQYSIEEQSFTFSGMYTNQSSLTVTDVSVDDAYSISIAFDRPVDTKSALDINNYSMTDITYSNKFAPSAVRFTSIDQKTVKLFFKEVNKLVVNRPYTIKIPSTFQDYSGETLSGTIEKTFLVRAADDIKPSIKEAEIIGSNAVKVTFSKEISVDVPNASPQNYMLDYIDKDSSYKKYPIAITYIDSFNVILLFDKLDKTVQYNLYCKSVKDFGGNETTLDEGKRFTVILGE</sequence>
<evidence type="ECO:0000313" key="5">
    <source>
        <dbReference type="EMBL" id="OPX43585.1"/>
    </source>
</evidence>
<evidence type="ECO:0000313" key="6">
    <source>
        <dbReference type="Proteomes" id="UP000191554"/>
    </source>
</evidence>
<evidence type="ECO:0000259" key="4">
    <source>
        <dbReference type="PROSITE" id="PS51272"/>
    </source>
</evidence>
<comment type="caution">
    <text evidence="5">The sequence shown here is derived from an EMBL/GenBank/DDBJ whole genome shotgun (WGS) entry which is preliminary data.</text>
</comment>
<dbReference type="Pfam" id="PF00395">
    <property type="entry name" value="SLH"/>
    <property type="match status" value="1"/>
</dbReference>
<dbReference type="Proteomes" id="UP000191554">
    <property type="component" value="Unassembled WGS sequence"/>
</dbReference>
<dbReference type="RefSeq" id="WP_080064947.1">
    <property type="nucleotide sequence ID" value="NZ_MZGX01000016.1"/>
</dbReference>
<dbReference type="AlphaFoldDB" id="A0A1V4SJG0"/>